<organism evidence="8 9">
    <name type="scientific">Hansschlegelia plantiphila</name>
    <dbReference type="NCBI Taxonomy" id="374655"/>
    <lineage>
        <taxon>Bacteria</taxon>
        <taxon>Pseudomonadati</taxon>
        <taxon>Pseudomonadota</taxon>
        <taxon>Alphaproteobacteria</taxon>
        <taxon>Hyphomicrobiales</taxon>
        <taxon>Methylopilaceae</taxon>
        <taxon>Hansschlegelia</taxon>
    </lineage>
</organism>
<name>A0A9W6IYX3_9HYPH</name>
<keyword evidence="7" id="KW-0472">Membrane</keyword>
<dbReference type="GO" id="GO:0006308">
    <property type="term" value="P:DNA catabolic process"/>
    <property type="evidence" value="ECO:0007669"/>
    <property type="project" value="InterPro"/>
</dbReference>
<evidence type="ECO:0000313" key="9">
    <source>
        <dbReference type="Proteomes" id="UP001143372"/>
    </source>
</evidence>
<dbReference type="InterPro" id="IPR003154">
    <property type="entry name" value="S1/P1nuclease"/>
</dbReference>
<keyword evidence="3 8" id="KW-0255">Endonuclease</keyword>
<evidence type="ECO:0000256" key="4">
    <source>
        <dbReference type="ARBA" id="ARBA00022801"/>
    </source>
</evidence>
<keyword evidence="2" id="KW-0479">Metal-binding</keyword>
<protein>
    <submittedName>
        <fullName evidence="8">Endonuclease</fullName>
    </submittedName>
</protein>
<dbReference type="GO" id="GO:0016788">
    <property type="term" value="F:hydrolase activity, acting on ester bonds"/>
    <property type="evidence" value="ECO:0007669"/>
    <property type="project" value="InterPro"/>
</dbReference>
<dbReference type="PANTHER" id="PTHR33146:SF26">
    <property type="entry name" value="ENDONUCLEASE 4"/>
    <property type="match status" value="1"/>
</dbReference>
<evidence type="ECO:0000256" key="5">
    <source>
        <dbReference type="ARBA" id="ARBA00023157"/>
    </source>
</evidence>
<dbReference type="Pfam" id="PF02265">
    <property type="entry name" value="S1-P1_nuclease"/>
    <property type="match status" value="1"/>
</dbReference>
<dbReference type="CDD" id="cd11010">
    <property type="entry name" value="S1-P1_nuclease"/>
    <property type="match status" value="1"/>
</dbReference>
<evidence type="ECO:0000256" key="3">
    <source>
        <dbReference type="ARBA" id="ARBA00022759"/>
    </source>
</evidence>
<keyword evidence="5" id="KW-1015">Disulfide bond</keyword>
<dbReference type="EMBL" id="BSFI01000001">
    <property type="protein sequence ID" value="GLK66379.1"/>
    <property type="molecule type" value="Genomic_DNA"/>
</dbReference>
<dbReference type="Proteomes" id="UP001143372">
    <property type="component" value="Unassembled WGS sequence"/>
</dbReference>
<proteinExistence type="predicted"/>
<reference evidence="8" key="2">
    <citation type="submission" date="2023-01" db="EMBL/GenBank/DDBJ databases">
        <authorList>
            <person name="Sun Q."/>
            <person name="Evtushenko L."/>
        </authorList>
    </citation>
    <scope>NUCLEOTIDE SEQUENCE</scope>
    <source>
        <strain evidence="8">VKM B-2347</strain>
    </source>
</reference>
<evidence type="ECO:0000313" key="8">
    <source>
        <dbReference type="EMBL" id="GLK66379.1"/>
    </source>
</evidence>
<dbReference type="GO" id="GO:0046872">
    <property type="term" value="F:metal ion binding"/>
    <property type="evidence" value="ECO:0007669"/>
    <property type="project" value="UniProtKB-KW"/>
</dbReference>
<keyword evidence="9" id="KW-1185">Reference proteome</keyword>
<feature type="transmembrane region" description="Helical" evidence="7">
    <location>
        <begin position="30"/>
        <end position="51"/>
    </location>
</feature>
<comment type="caution">
    <text evidence="8">The sequence shown here is derived from an EMBL/GenBank/DDBJ whole genome shotgun (WGS) entry which is preliminary data.</text>
</comment>
<dbReference type="SUPFAM" id="SSF48537">
    <property type="entry name" value="Phospholipase C/P1 nuclease"/>
    <property type="match status" value="1"/>
</dbReference>
<gene>
    <name evidence="8" type="ORF">GCM10008179_00170</name>
</gene>
<keyword evidence="1" id="KW-0540">Nuclease</keyword>
<keyword evidence="6" id="KW-0325">Glycoprotein</keyword>
<evidence type="ECO:0000256" key="6">
    <source>
        <dbReference type="ARBA" id="ARBA00023180"/>
    </source>
</evidence>
<dbReference type="InterPro" id="IPR008947">
    <property type="entry name" value="PLipase_C/P1_nuclease_dom_sf"/>
</dbReference>
<sequence length="295" mass="32218">MTSTNALVAPSGIIGMARAVKRSLSNGRRLSALLVIGLGSVLWAPACLAWGGEGHRVVAIIAQQRLEPRALAVVEDLLKVEGETDLAEIANWADMVKRTEPMAPVHSTRLPLDHSALDFGKVCGKVRACATRGITEQAAILSDSSRSPEERLKALKFVVHLVGDVHQPLHASADTGREQVRIGKRITIIHKVWDTLIIRFTGLSPAALAQKLVERPEYRTLQYGGSPADWTVESRDIARDVIFPDLARSPEVNGARQLPKGYTVDMRPIVFNRLTQAGVRLADLLNAKLKDSQQK</sequence>
<evidence type="ECO:0000256" key="2">
    <source>
        <dbReference type="ARBA" id="ARBA00022723"/>
    </source>
</evidence>
<reference evidence="8" key="1">
    <citation type="journal article" date="2014" name="Int. J. Syst. Evol. Microbiol.">
        <title>Complete genome sequence of Corynebacterium casei LMG S-19264T (=DSM 44701T), isolated from a smear-ripened cheese.</title>
        <authorList>
            <consortium name="US DOE Joint Genome Institute (JGI-PGF)"/>
            <person name="Walter F."/>
            <person name="Albersmeier A."/>
            <person name="Kalinowski J."/>
            <person name="Ruckert C."/>
        </authorList>
    </citation>
    <scope>NUCLEOTIDE SEQUENCE</scope>
    <source>
        <strain evidence="8">VKM B-2347</strain>
    </source>
</reference>
<evidence type="ECO:0000256" key="7">
    <source>
        <dbReference type="SAM" id="Phobius"/>
    </source>
</evidence>
<dbReference type="Gene3D" id="1.10.575.10">
    <property type="entry name" value="P1 Nuclease"/>
    <property type="match status" value="1"/>
</dbReference>
<keyword evidence="4" id="KW-0378">Hydrolase</keyword>
<dbReference type="PANTHER" id="PTHR33146">
    <property type="entry name" value="ENDONUCLEASE 4"/>
    <property type="match status" value="1"/>
</dbReference>
<dbReference type="AlphaFoldDB" id="A0A9W6IYX3"/>
<dbReference type="GO" id="GO:0003676">
    <property type="term" value="F:nucleic acid binding"/>
    <property type="evidence" value="ECO:0007669"/>
    <property type="project" value="InterPro"/>
</dbReference>
<dbReference type="RefSeq" id="WP_271166651.1">
    <property type="nucleotide sequence ID" value="NZ_BSFI01000001.1"/>
</dbReference>
<accession>A0A9W6IYX3</accession>
<keyword evidence="7" id="KW-0812">Transmembrane</keyword>
<evidence type="ECO:0000256" key="1">
    <source>
        <dbReference type="ARBA" id="ARBA00022722"/>
    </source>
</evidence>
<dbReference type="GO" id="GO:0004519">
    <property type="term" value="F:endonuclease activity"/>
    <property type="evidence" value="ECO:0007669"/>
    <property type="project" value="UniProtKB-KW"/>
</dbReference>
<keyword evidence="7" id="KW-1133">Transmembrane helix</keyword>